<reference evidence="5" key="2">
    <citation type="submission" date="2015-02" db="UniProtKB">
        <authorList>
            <consortium name="EnsemblMetazoa"/>
        </authorList>
    </citation>
    <scope>IDENTIFICATION</scope>
</reference>
<dbReference type="SMART" id="SM00175">
    <property type="entry name" value="RAB"/>
    <property type="match status" value="1"/>
</dbReference>
<dbReference type="eggNOG" id="KOG0395">
    <property type="taxonomic scope" value="Eukaryota"/>
</dbReference>
<dbReference type="Pfam" id="PF00071">
    <property type="entry name" value="Ras"/>
    <property type="match status" value="1"/>
</dbReference>
<comment type="catalytic activity">
    <reaction evidence="4">
        <text>GTP + H2O = GDP + phosphate + H(+)</text>
        <dbReference type="Rhea" id="RHEA:19669"/>
        <dbReference type="ChEBI" id="CHEBI:15377"/>
        <dbReference type="ChEBI" id="CHEBI:15378"/>
        <dbReference type="ChEBI" id="CHEBI:37565"/>
        <dbReference type="ChEBI" id="CHEBI:43474"/>
        <dbReference type="ChEBI" id="CHEBI:58189"/>
        <dbReference type="EC" id="3.6.5.2"/>
    </reaction>
</comment>
<dbReference type="EC" id="3.6.5.2" evidence="2"/>
<dbReference type="EMBL" id="JH432010">
    <property type="status" value="NOT_ANNOTATED_CDS"/>
    <property type="molecule type" value="Genomic_DNA"/>
</dbReference>
<dbReference type="PROSITE" id="PS51421">
    <property type="entry name" value="RAS"/>
    <property type="match status" value="1"/>
</dbReference>
<comment type="similarity">
    <text evidence="1">Belongs to the small GTPase superfamily. Ras family.</text>
</comment>
<dbReference type="SMART" id="SM00174">
    <property type="entry name" value="RHO"/>
    <property type="match status" value="1"/>
</dbReference>
<dbReference type="GO" id="GO:0003925">
    <property type="term" value="F:G protein activity"/>
    <property type="evidence" value="ECO:0007669"/>
    <property type="project" value="UniProtKB-EC"/>
</dbReference>
<accession>T1JBH0</accession>
<dbReference type="Gene3D" id="3.40.50.300">
    <property type="entry name" value="P-loop containing nucleotide triphosphate hydrolases"/>
    <property type="match status" value="1"/>
</dbReference>
<proteinExistence type="inferred from homology"/>
<dbReference type="InterPro" id="IPR027417">
    <property type="entry name" value="P-loop_NTPase"/>
</dbReference>
<evidence type="ECO:0000256" key="4">
    <source>
        <dbReference type="ARBA" id="ARBA00048098"/>
    </source>
</evidence>
<dbReference type="PROSITE" id="PS51419">
    <property type="entry name" value="RAB"/>
    <property type="match status" value="1"/>
</dbReference>
<evidence type="ECO:0000256" key="1">
    <source>
        <dbReference type="ARBA" id="ARBA00008344"/>
    </source>
</evidence>
<dbReference type="OMA" id="WGEAFIF"/>
<dbReference type="SUPFAM" id="SSF52540">
    <property type="entry name" value="P-loop containing nucleoside triphosphate hydrolases"/>
    <property type="match status" value="1"/>
</dbReference>
<dbReference type="SMART" id="SM00173">
    <property type="entry name" value="RAS"/>
    <property type="match status" value="1"/>
</dbReference>
<dbReference type="GO" id="GO:0005525">
    <property type="term" value="F:GTP binding"/>
    <property type="evidence" value="ECO:0007669"/>
    <property type="project" value="InterPro"/>
</dbReference>
<protein>
    <recommendedName>
        <fullName evidence="2">small monomeric GTPase</fullName>
        <ecNumber evidence="2">3.6.5.2</ecNumber>
    </recommendedName>
</protein>
<keyword evidence="6" id="KW-1185">Reference proteome</keyword>
<dbReference type="InterPro" id="IPR001806">
    <property type="entry name" value="Small_GTPase"/>
</dbReference>
<evidence type="ECO:0000256" key="2">
    <source>
        <dbReference type="ARBA" id="ARBA00011984"/>
    </source>
</evidence>
<sequence>MQTLCKLNPCSKPKPLRVMILGLTGVGKTALVVRFVTRRFIGDYDPNLERVYTHQAPVNTESVAFEILDSAGGQCQGEMERVQLETNIRWAEAFILMYSVTDKCSFDECNRLRFLISYNKRRRRGLASGIIPGPEAPVVLVGNKTDQVGERMVSLADGQRRARDIGCVAFREVSVRENCEHASLVFEDVYLTWKTSCKAPRLKRSTSDLHHGGPINLETINAICRGISTRSTTGGMPAVAVLPTWPERSASADWSTDSAFRQRASTDGQLQTNKKLSYHRVKSSLYASPLIMRRMSISMRGSNA</sequence>
<dbReference type="STRING" id="126957.T1JBH0"/>
<reference evidence="6" key="1">
    <citation type="submission" date="2011-05" db="EMBL/GenBank/DDBJ databases">
        <authorList>
            <person name="Richards S.R."/>
            <person name="Qu J."/>
            <person name="Jiang H."/>
            <person name="Jhangiani S.N."/>
            <person name="Agravi P."/>
            <person name="Goodspeed R."/>
            <person name="Gross S."/>
            <person name="Mandapat C."/>
            <person name="Jackson L."/>
            <person name="Mathew T."/>
            <person name="Pu L."/>
            <person name="Thornton R."/>
            <person name="Saada N."/>
            <person name="Wilczek-Boney K.B."/>
            <person name="Lee S."/>
            <person name="Kovar C."/>
            <person name="Wu Y."/>
            <person name="Scherer S.E."/>
            <person name="Worley K.C."/>
            <person name="Muzny D.M."/>
            <person name="Gibbs R."/>
        </authorList>
    </citation>
    <scope>NUCLEOTIDE SEQUENCE</scope>
    <source>
        <strain evidence="6">Brora</strain>
    </source>
</reference>
<dbReference type="PANTHER" id="PTHR45704">
    <property type="entry name" value="RAS-LIKE FAMILY MEMBER 11"/>
    <property type="match status" value="1"/>
</dbReference>
<evidence type="ECO:0000313" key="5">
    <source>
        <dbReference type="EnsemblMetazoa" id="SMAR011116-PA"/>
    </source>
</evidence>
<dbReference type="PhylomeDB" id="T1JBH0"/>
<dbReference type="HOGENOM" id="CLU_041217_9_7_1"/>
<evidence type="ECO:0000313" key="6">
    <source>
        <dbReference type="Proteomes" id="UP000014500"/>
    </source>
</evidence>
<evidence type="ECO:0000256" key="3">
    <source>
        <dbReference type="ARBA" id="ARBA00022801"/>
    </source>
</evidence>
<keyword evidence="3" id="KW-0378">Hydrolase</keyword>
<organism evidence="5 6">
    <name type="scientific">Strigamia maritima</name>
    <name type="common">European centipede</name>
    <name type="synonym">Geophilus maritimus</name>
    <dbReference type="NCBI Taxonomy" id="126957"/>
    <lineage>
        <taxon>Eukaryota</taxon>
        <taxon>Metazoa</taxon>
        <taxon>Ecdysozoa</taxon>
        <taxon>Arthropoda</taxon>
        <taxon>Myriapoda</taxon>
        <taxon>Chilopoda</taxon>
        <taxon>Pleurostigmophora</taxon>
        <taxon>Geophilomorpha</taxon>
        <taxon>Linotaeniidae</taxon>
        <taxon>Strigamia</taxon>
    </lineage>
</organism>
<dbReference type="InterPro" id="IPR051065">
    <property type="entry name" value="Ras-related_GTPase"/>
</dbReference>
<dbReference type="PRINTS" id="PR00449">
    <property type="entry name" value="RASTRNSFRMNG"/>
</dbReference>
<name>T1JBH0_STRMM</name>
<dbReference type="EnsemblMetazoa" id="SMAR011116-RA">
    <property type="protein sequence ID" value="SMAR011116-PA"/>
    <property type="gene ID" value="SMAR011116"/>
</dbReference>
<dbReference type="AlphaFoldDB" id="T1JBH0"/>
<dbReference type="Proteomes" id="UP000014500">
    <property type="component" value="Unassembled WGS sequence"/>
</dbReference>